<accession>A0A371NRP9</accession>
<feature type="domain" description="HTH asnC-type" evidence="4">
    <location>
        <begin position="17"/>
        <end position="78"/>
    </location>
</feature>
<protein>
    <submittedName>
        <fullName evidence="5">Lrp/AsnC family transcriptional regulator</fullName>
    </submittedName>
</protein>
<dbReference type="OrthoDB" id="4411089at2"/>
<dbReference type="Pfam" id="PF01037">
    <property type="entry name" value="AsnC_trans_reg"/>
    <property type="match status" value="1"/>
</dbReference>
<dbReference type="InterPro" id="IPR019888">
    <property type="entry name" value="Tscrpt_reg_AsnC-like"/>
</dbReference>
<dbReference type="InterPro" id="IPR019887">
    <property type="entry name" value="Tscrpt_reg_AsnC/Lrp_C"/>
</dbReference>
<dbReference type="InterPro" id="IPR011008">
    <property type="entry name" value="Dimeric_a/b-barrel"/>
</dbReference>
<dbReference type="InterPro" id="IPR000485">
    <property type="entry name" value="AsnC-type_HTH_dom"/>
</dbReference>
<dbReference type="Gene3D" id="1.10.10.10">
    <property type="entry name" value="Winged helix-like DNA-binding domain superfamily/Winged helix DNA-binding domain"/>
    <property type="match status" value="1"/>
</dbReference>
<name>A0A371NRP9_9MICO</name>
<evidence type="ECO:0000256" key="2">
    <source>
        <dbReference type="ARBA" id="ARBA00023125"/>
    </source>
</evidence>
<evidence type="ECO:0000313" key="6">
    <source>
        <dbReference type="Proteomes" id="UP000262172"/>
    </source>
</evidence>
<reference evidence="5 6" key="1">
    <citation type="submission" date="2018-08" db="EMBL/GenBank/DDBJ databases">
        <title>Isolation, diversity and antifungal activity of Actinobacteria from cow dung.</title>
        <authorList>
            <person name="Ling L."/>
        </authorList>
    </citation>
    <scope>NUCLEOTIDE SEQUENCE [LARGE SCALE GENOMIC DNA]</scope>
    <source>
        <strain evidence="5 6">NEAU-LLE</strain>
    </source>
</reference>
<keyword evidence="6" id="KW-1185">Reference proteome</keyword>
<dbReference type="SUPFAM" id="SSF46785">
    <property type="entry name" value="Winged helix' DNA-binding domain"/>
    <property type="match status" value="1"/>
</dbReference>
<dbReference type="Proteomes" id="UP000262172">
    <property type="component" value="Unassembled WGS sequence"/>
</dbReference>
<organism evidence="5 6">
    <name type="scientific">Microbacterium bovistercoris</name>
    <dbReference type="NCBI Taxonomy" id="2293570"/>
    <lineage>
        <taxon>Bacteria</taxon>
        <taxon>Bacillati</taxon>
        <taxon>Actinomycetota</taxon>
        <taxon>Actinomycetes</taxon>
        <taxon>Micrococcales</taxon>
        <taxon>Microbacteriaceae</taxon>
        <taxon>Microbacterium</taxon>
    </lineage>
</organism>
<dbReference type="PROSITE" id="PS50956">
    <property type="entry name" value="HTH_ASNC_2"/>
    <property type="match status" value="1"/>
</dbReference>
<dbReference type="EMBL" id="QUAB01000045">
    <property type="protein sequence ID" value="REJ04821.1"/>
    <property type="molecule type" value="Genomic_DNA"/>
</dbReference>
<dbReference type="Gene3D" id="3.30.70.920">
    <property type="match status" value="1"/>
</dbReference>
<dbReference type="SUPFAM" id="SSF54909">
    <property type="entry name" value="Dimeric alpha+beta barrel"/>
    <property type="match status" value="1"/>
</dbReference>
<gene>
    <name evidence="5" type="ORF">DY023_12985</name>
</gene>
<keyword evidence="2" id="KW-0238">DNA-binding</keyword>
<evidence type="ECO:0000259" key="4">
    <source>
        <dbReference type="PROSITE" id="PS50956"/>
    </source>
</evidence>
<evidence type="ECO:0000256" key="1">
    <source>
        <dbReference type="ARBA" id="ARBA00023015"/>
    </source>
</evidence>
<dbReference type="InterPro" id="IPR036390">
    <property type="entry name" value="WH_DNA-bd_sf"/>
</dbReference>
<dbReference type="PANTHER" id="PTHR30154:SF54">
    <property type="entry name" value="POSSIBLE TRANSCRIPTIONAL REGULATORY PROTEIN (PROBABLY LRP_ASNC-FAMILY)"/>
    <property type="match status" value="1"/>
</dbReference>
<dbReference type="SMART" id="SM00344">
    <property type="entry name" value="HTH_ASNC"/>
    <property type="match status" value="1"/>
</dbReference>
<evidence type="ECO:0000256" key="3">
    <source>
        <dbReference type="ARBA" id="ARBA00023163"/>
    </source>
</evidence>
<dbReference type="CDD" id="cd00090">
    <property type="entry name" value="HTH_ARSR"/>
    <property type="match status" value="1"/>
</dbReference>
<proteinExistence type="predicted"/>
<keyword evidence="1" id="KW-0805">Transcription regulation</keyword>
<keyword evidence="3" id="KW-0804">Transcription</keyword>
<dbReference type="PRINTS" id="PR00033">
    <property type="entry name" value="HTHASNC"/>
</dbReference>
<evidence type="ECO:0000313" key="5">
    <source>
        <dbReference type="EMBL" id="REJ04821.1"/>
    </source>
</evidence>
<dbReference type="PANTHER" id="PTHR30154">
    <property type="entry name" value="LEUCINE-RESPONSIVE REGULATORY PROTEIN"/>
    <property type="match status" value="1"/>
</dbReference>
<sequence length="171" mass="18010">MLGEKVSVLATAQPSAVDPLDLRILGALAERPETTVRDLAQALGIPASTCAFRLRSLRARGVLLGARLRVDPTALGLPVQAVIRVRLGNHSKAGVDALFDALVVTPGVLQVFHIAGADDFLVHVAVTDAAALRDIVLEHITVHDVVRATETQLVFELREGVGVLASAGPHD</sequence>
<comment type="caution">
    <text evidence="5">The sequence shown here is derived from an EMBL/GenBank/DDBJ whole genome shotgun (WGS) entry which is preliminary data.</text>
</comment>
<dbReference type="InterPro" id="IPR011991">
    <property type="entry name" value="ArsR-like_HTH"/>
</dbReference>
<dbReference type="InterPro" id="IPR036388">
    <property type="entry name" value="WH-like_DNA-bd_sf"/>
</dbReference>
<dbReference type="GO" id="GO:0043565">
    <property type="term" value="F:sequence-specific DNA binding"/>
    <property type="evidence" value="ECO:0007669"/>
    <property type="project" value="InterPro"/>
</dbReference>
<dbReference type="GO" id="GO:0043200">
    <property type="term" value="P:response to amino acid"/>
    <property type="evidence" value="ECO:0007669"/>
    <property type="project" value="TreeGrafter"/>
</dbReference>
<dbReference type="AlphaFoldDB" id="A0A371NRP9"/>
<dbReference type="Pfam" id="PF13412">
    <property type="entry name" value="HTH_24"/>
    <property type="match status" value="1"/>
</dbReference>
<dbReference type="GO" id="GO:0005829">
    <property type="term" value="C:cytosol"/>
    <property type="evidence" value="ECO:0007669"/>
    <property type="project" value="TreeGrafter"/>
</dbReference>